<reference evidence="1 2" key="1">
    <citation type="submission" date="2024-01" db="EMBL/GenBank/DDBJ databases">
        <title>Genome assemblies of Stephania.</title>
        <authorList>
            <person name="Yang L."/>
        </authorList>
    </citation>
    <scope>NUCLEOTIDE SEQUENCE [LARGE SCALE GENOMIC DNA]</scope>
    <source>
        <strain evidence="1">QJT</strain>
        <tissue evidence="1">Leaf</tissue>
    </source>
</reference>
<name>A0AAP0PA80_9MAGN</name>
<comment type="caution">
    <text evidence="1">The sequence shown here is derived from an EMBL/GenBank/DDBJ whole genome shotgun (WGS) entry which is preliminary data.</text>
</comment>
<proteinExistence type="predicted"/>
<dbReference type="EMBL" id="JBBNAE010000003">
    <property type="protein sequence ID" value="KAK9137153.1"/>
    <property type="molecule type" value="Genomic_DNA"/>
</dbReference>
<accession>A0AAP0PA80</accession>
<dbReference type="AlphaFoldDB" id="A0AAP0PA80"/>
<protein>
    <submittedName>
        <fullName evidence="1">Uncharacterized protein</fullName>
    </submittedName>
</protein>
<organism evidence="1 2">
    <name type="scientific">Stephania japonica</name>
    <dbReference type="NCBI Taxonomy" id="461633"/>
    <lineage>
        <taxon>Eukaryota</taxon>
        <taxon>Viridiplantae</taxon>
        <taxon>Streptophyta</taxon>
        <taxon>Embryophyta</taxon>
        <taxon>Tracheophyta</taxon>
        <taxon>Spermatophyta</taxon>
        <taxon>Magnoliopsida</taxon>
        <taxon>Ranunculales</taxon>
        <taxon>Menispermaceae</taxon>
        <taxon>Menispermoideae</taxon>
        <taxon>Cissampelideae</taxon>
        <taxon>Stephania</taxon>
    </lineage>
</organism>
<evidence type="ECO:0000313" key="2">
    <source>
        <dbReference type="Proteomes" id="UP001417504"/>
    </source>
</evidence>
<evidence type="ECO:0000313" key="1">
    <source>
        <dbReference type="EMBL" id="KAK9137153.1"/>
    </source>
</evidence>
<gene>
    <name evidence="1" type="ORF">Sjap_007747</name>
</gene>
<sequence length="66" mass="7603">MVRRCMVDVLMKQNIVPGIKVDKFLAVKKIDSAAVPLQQVTCLYEEILGRRCHNFPYQSSELVRSH</sequence>
<dbReference type="Proteomes" id="UP001417504">
    <property type="component" value="Unassembled WGS sequence"/>
</dbReference>
<keyword evidence="2" id="KW-1185">Reference proteome</keyword>